<dbReference type="Pfam" id="PF00403">
    <property type="entry name" value="HMA"/>
    <property type="match status" value="1"/>
</dbReference>
<evidence type="ECO:0000259" key="2">
    <source>
        <dbReference type="PROSITE" id="PS50846"/>
    </source>
</evidence>
<gene>
    <name evidence="3" type="ORF">KC19_6G033300</name>
</gene>
<feature type="region of interest" description="Disordered" evidence="1">
    <location>
        <begin position="64"/>
        <end position="114"/>
    </location>
</feature>
<dbReference type="EMBL" id="CM026427">
    <property type="protein sequence ID" value="KAG0568613.1"/>
    <property type="molecule type" value="Genomic_DNA"/>
</dbReference>
<name>A0A8T0HB12_CERPU</name>
<organism evidence="3 4">
    <name type="scientific">Ceratodon purpureus</name>
    <name type="common">Fire moss</name>
    <name type="synonym">Dicranum purpureum</name>
    <dbReference type="NCBI Taxonomy" id="3225"/>
    <lineage>
        <taxon>Eukaryota</taxon>
        <taxon>Viridiplantae</taxon>
        <taxon>Streptophyta</taxon>
        <taxon>Embryophyta</taxon>
        <taxon>Bryophyta</taxon>
        <taxon>Bryophytina</taxon>
        <taxon>Bryopsida</taxon>
        <taxon>Dicranidae</taxon>
        <taxon>Pseudoditrichales</taxon>
        <taxon>Ditrichaceae</taxon>
        <taxon>Ceratodon</taxon>
    </lineage>
</organism>
<dbReference type="PANTHER" id="PTHR47066">
    <property type="entry name" value="HEAVY METAL-ASSOCIATED ISOPRENYLATED PLANT PROTEIN 9"/>
    <property type="match status" value="1"/>
</dbReference>
<evidence type="ECO:0000256" key="1">
    <source>
        <dbReference type="SAM" id="MobiDB-lite"/>
    </source>
</evidence>
<feature type="domain" description="HMA" evidence="2">
    <location>
        <begin position="2"/>
        <end position="65"/>
    </location>
</feature>
<keyword evidence="4" id="KW-1185">Reference proteome</keyword>
<dbReference type="InterPro" id="IPR036163">
    <property type="entry name" value="HMA_dom_sf"/>
</dbReference>
<feature type="region of interest" description="Disordered" evidence="1">
    <location>
        <begin position="157"/>
        <end position="190"/>
    </location>
</feature>
<accession>A0A8T0HB12</accession>
<feature type="compositionally biased region" description="Basic and acidic residues" evidence="1">
    <location>
        <begin position="74"/>
        <end position="114"/>
    </location>
</feature>
<dbReference type="InterPro" id="IPR006121">
    <property type="entry name" value="HMA_dom"/>
</dbReference>
<dbReference type="GO" id="GO:0046872">
    <property type="term" value="F:metal ion binding"/>
    <property type="evidence" value="ECO:0007669"/>
    <property type="project" value="InterPro"/>
</dbReference>
<dbReference type="PANTHER" id="PTHR47066:SF1">
    <property type="entry name" value="HEAVY METAL-ASSOCIATED ISOPRENYLATED PLANT PROTEIN 9"/>
    <property type="match status" value="1"/>
</dbReference>
<dbReference type="AlphaFoldDB" id="A0A8T0HB12"/>
<proteinExistence type="predicted"/>
<reference evidence="3 4" key="1">
    <citation type="submission" date="2020-06" db="EMBL/GenBank/DDBJ databases">
        <title>WGS assembly of Ceratodon purpureus strain R40.</title>
        <authorList>
            <person name="Carey S.B."/>
            <person name="Jenkins J."/>
            <person name="Shu S."/>
            <person name="Lovell J.T."/>
            <person name="Sreedasyam A."/>
            <person name="Maumus F."/>
            <person name="Tiley G.P."/>
            <person name="Fernandez-Pozo N."/>
            <person name="Barry K."/>
            <person name="Chen C."/>
            <person name="Wang M."/>
            <person name="Lipzen A."/>
            <person name="Daum C."/>
            <person name="Saski C.A."/>
            <person name="Payton A.C."/>
            <person name="Mcbreen J.C."/>
            <person name="Conrad R.E."/>
            <person name="Kollar L.M."/>
            <person name="Olsson S."/>
            <person name="Huttunen S."/>
            <person name="Landis J.B."/>
            <person name="Wickett N.J."/>
            <person name="Johnson M.G."/>
            <person name="Rensing S.A."/>
            <person name="Grimwood J."/>
            <person name="Schmutz J."/>
            <person name="Mcdaniel S.F."/>
        </authorList>
    </citation>
    <scope>NUCLEOTIDE SEQUENCE [LARGE SCALE GENOMIC DNA]</scope>
    <source>
        <strain evidence="3 4">R40</strain>
    </source>
</reference>
<dbReference type="Gene3D" id="3.30.70.100">
    <property type="match status" value="1"/>
</dbReference>
<sequence>MTEVVELYVVMHCEACAAAVRRAIRKTPGVESYKLDFYGQKVTVIGKVDREDVWRRIHKTGKRVTLIPKPAPPKQEKKEEKKETKKEEKKDEKEEKKEDKAEEKKEEKTEEKKETKVVDKEETILVRKKSVYWPAVRLWRFLIPREVKIHEKEEVAKLVETEEKKEDAKGEEKTEGKEEKKEKKKEKAKEPEWVPLLVTAPFYTLPTSVY</sequence>
<protein>
    <recommendedName>
        <fullName evidence="2">HMA domain-containing protein</fullName>
    </recommendedName>
</protein>
<evidence type="ECO:0000313" key="3">
    <source>
        <dbReference type="EMBL" id="KAG0568613.1"/>
    </source>
</evidence>
<comment type="caution">
    <text evidence="3">The sequence shown here is derived from an EMBL/GenBank/DDBJ whole genome shotgun (WGS) entry which is preliminary data.</text>
</comment>
<dbReference type="InterPro" id="IPR044258">
    <property type="entry name" value="HIPP09-like"/>
</dbReference>
<dbReference type="CDD" id="cd00371">
    <property type="entry name" value="HMA"/>
    <property type="match status" value="1"/>
</dbReference>
<evidence type="ECO:0000313" key="4">
    <source>
        <dbReference type="Proteomes" id="UP000822688"/>
    </source>
</evidence>
<dbReference type="PROSITE" id="PS50846">
    <property type="entry name" value="HMA_2"/>
    <property type="match status" value="1"/>
</dbReference>
<dbReference type="Proteomes" id="UP000822688">
    <property type="component" value="Chromosome 6"/>
</dbReference>
<dbReference type="SUPFAM" id="SSF55008">
    <property type="entry name" value="HMA, heavy metal-associated domain"/>
    <property type="match status" value="1"/>
</dbReference>